<name>Q2U609_ASPOR</name>
<evidence type="ECO:0000313" key="2">
    <source>
        <dbReference type="Proteomes" id="UP000006564"/>
    </source>
</evidence>
<dbReference type="RefSeq" id="XP_023092529.1">
    <property type="nucleotide sequence ID" value="XM_023237730.1"/>
</dbReference>
<dbReference type="Proteomes" id="UP000006564">
    <property type="component" value="Chromosome 5"/>
</dbReference>
<organism evidence="1 2">
    <name type="scientific">Aspergillus oryzae (strain ATCC 42149 / RIB 40)</name>
    <name type="common">Yellow koji mold</name>
    <dbReference type="NCBI Taxonomy" id="510516"/>
    <lineage>
        <taxon>Eukaryota</taxon>
        <taxon>Fungi</taxon>
        <taxon>Dikarya</taxon>
        <taxon>Ascomycota</taxon>
        <taxon>Pezizomycotina</taxon>
        <taxon>Eurotiomycetes</taxon>
        <taxon>Eurotiomycetidae</taxon>
        <taxon>Eurotiales</taxon>
        <taxon>Aspergillaceae</taxon>
        <taxon>Aspergillus</taxon>
        <taxon>Aspergillus subgen. Circumdati</taxon>
    </lineage>
</organism>
<dbReference type="KEGG" id="aor:AO090120000426"/>
<dbReference type="OMA" id="YIAATKN"/>
<accession>Q2U609</accession>
<evidence type="ECO:0000313" key="1">
    <source>
        <dbReference type="EMBL" id="BAE63006.1"/>
    </source>
</evidence>
<proteinExistence type="predicted"/>
<dbReference type="AlphaFoldDB" id="Q2U609"/>
<reference evidence="1 2" key="1">
    <citation type="journal article" date="2005" name="Nature">
        <title>Genome sequencing and analysis of Aspergillus oryzae.</title>
        <authorList>
            <person name="Machida M."/>
            <person name="Asai K."/>
            <person name="Sano M."/>
            <person name="Tanaka T."/>
            <person name="Kumagai T."/>
            <person name="Terai G."/>
            <person name="Kusumoto K."/>
            <person name="Arima T."/>
            <person name="Akita O."/>
            <person name="Kashiwagi Y."/>
            <person name="Abe K."/>
            <person name="Gomi K."/>
            <person name="Horiuchi H."/>
            <person name="Kitamoto K."/>
            <person name="Kobayashi T."/>
            <person name="Takeuchi M."/>
            <person name="Denning D.W."/>
            <person name="Galagan J.E."/>
            <person name="Nierman W.C."/>
            <person name="Yu J."/>
            <person name="Archer D.B."/>
            <person name="Bennett J.W."/>
            <person name="Bhatnagar D."/>
            <person name="Cleveland T.E."/>
            <person name="Fedorova N.D."/>
            <person name="Gotoh O."/>
            <person name="Horikawa H."/>
            <person name="Hosoyama A."/>
            <person name="Ichinomiya M."/>
            <person name="Igarashi R."/>
            <person name="Iwashita K."/>
            <person name="Juvvadi P.R."/>
            <person name="Kato M."/>
            <person name="Kato Y."/>
            <person name="Kin T."/>
            <person name="Kokubun A."/>
            <person name="Maeda H."/>
            <person name="Maeyama N."/>
            <person name="Maruyama J."/>
            <person name="Nagasaki H."/>
            <person name="Nakajima T."/>
            <person name="Oda K."/>
            <person name="Okada K."/>
            <person name="Paulsen I."/>
            <person name="Sakamoto K."/>
            <person name="Sawano T."/>
            <person name="Takahashi M."/>
            <person name="Takase K."/>
            <person name="Terabayashi Y."/>
            <person name="Wortman J."/>
            <person name="Yamada O."/>
            <person name="Yamagata Y."/>
            <person name="Anazawa H."/>
            <person name="Hata Y."/>
            <person name="Koide Y."/>
            <person name="Komori T."/>
            <person name="Koyama Y."/>
            <person name="Minetoki T."/>
            <person name="Suharnan S."/>
            <person name="Tanaka A."/>
            <person name="Isono K."/>
            <person name="Kuhara S."/>
            <person name="Ogasawara N."/>
            <person name="Kikuchi H."/>
        </authorList>
    </citation>
    <scope>NUCLEOTIDE SEQUENCE [LARGE SCALE GENOMIC DNA]</scope>
    <source>
        <strain evidence="2">ATCC 42149 / RIB 40</strain>
    </source>
</reference>
<dbReference type="GeneID" id="35119812"/>
<gene>
    <name evidence="1" type="ORF">AO090120000426</name>
</gene>
<sequence length="170" mass="18692">MTAVVITKSSTPPSMVITMSMFSKAQETVQKAVSSATGSNKPDLSKWNTEEMLETTVDEHGNPVPDASYTDGDKLSRGILGRDEADAYVAATGTFHHSTKDDTLKPDFSKWNTEEMLETTLDEHGNPVPNASYTDYEKLSRGRLGDDEADAYIAATKNFRKPAKDFVDFD</sequence>
<dbReference type="EMBL" id="BA000053">
    <property type="protein sequence ID" value="BAE63006.1"/>
    <property type="molecule type" value="Genomic_DNA"/>
</dbReference>
<dbReference type="EMBL" id="AP007166">
    <property type="protein sequence ID" value="BAE63006.1"/>
    <property type="molecule type" value="Genomic_DNA"/>
</dbReference>
<keyword evidence="2" id="KW-1185">Reference proteome</keyword>
<dbReference type="HOGENOM" id="CLU_1562547_0_0_1"/>
<protein>
    <submittedName>
        <fullName evidence="1">DNA, SC113</fullName>
    </submittedName>
</protein>